<dbReference type="Gene3D" id="3.40.50.2300">
    <property type="match status" value="1"/>
</dbReference>
<dbReference type="PANTHER" id="PTHR43547:SF2">
    <property type="entry name" value="HYBRID SIGNAL TRANSDUCTION HISTIDINE KINASE C"/>
    <property type="match status" value="1"/>
</dbReference>
<evidence type="ECO:0000259" key="10">
    <source>
        <dbReference type="PROSITE" id="PS50109"/>
    </source>
</evidence>
<name>A0ABY9WHY5_9BACT</name>
<protein>
    <recommendedName>
        <fullName evidence="3">histidine kinase</fullName>
        <ecNumber evidence="3">2.7.13.3</ecNumber>
    </recommendedName>
</protein>
<organism evidence="13 14">
    <name type="scientific">Archangium minus</name>
    <dbReference type="NCBI Taxonomy" id="83450"/>
    <lineage>
        <taxon>Bacteria</taxon>
        <taxon>Pseudomonadati</taxon>
        <taxon>Myxococcota</taxon>
        <taxon>Myxococcia</taxon>
        <taxon>Myxococcales</taxon>
        <taxon>Cystobacterineae</taxon>
        <taxon>Archangiaceae</taxon>
        <taxon>Archangium</taxon>
    </lineage>
</organism>
<accession>A0ABY9WHY5</accession>
<feature type="modified residue" description="4-aspartylphosphate" evidence="8">
    <location>
        <position position="671"/>
    </location>
</feature>
<evidence type="ECO:0000313" key="14">
    <source>
        <dbReference type="Proteomes" id="UP001611383"/>
    </source>
</evidence>
<dbReference type="CDD" id="cd00082">
    <property type="entry name" value="HisKA"/>
    <property type="match status" value="1"/>
</dbReference>
<evidence type="ECO:0000313" key="13">
    <source>
        <dbReference type="EMBL" id="WNG43389.1"/>
    </source>
</evidence>
<proteinExistence type="predicted"/>
<dbReference type="InterPro" id="IPR011006">
    <property type="entry name" value="CheY-like_superfamily"/>
</dbReference>
<evidence type="ECO:0000256" key="1">
    <source>
        <dbReference type="ARBA" id="ARBA00000085"/>
    </source>
</evidence>
<feature type="domain" description="CHASE" evidence="12">
    <location>
        <begin position="145"/>
        <end position="303"/>
    </location>
</feature>
<dbReference type="EC" id="2.7.13.3" evidence="3"/>
<dbReference type="CDD" id="cd17580">
    <property type="entry name" value="REC_2_DhkD-like"/>
    <property type="match status" value="1"/>
</dbReference>
<dbReference type="PROSITE" id="PS50839">
    <property type="entry name" value="CHASE"/>
    <property type="match status" value="1"/>
</dbReference>
<feature type="transmembrane region" description="Helical" evidence="9">
    <location>
        <begin position="45"/>
        <end position="66"/>
    </location>
</feature>
<dbReference type="Pfam" id="PF03924">
    <property type="entry name" value="CHASE"/>
    <property type="match status" value="1"/>
</dbReference>
<dbReference type="SMART" id="SM00448">
    <property type="entry name" value="REC"/>
    <property type="match status" value="1"/>
</dbReference>
<dbReference type="InterPro" id="IPR005467">
    <property type="entry name" value="His_kinase_dom"/>
</dbReference>
<keyword evidence="6 9" id="KW-1133">Transmembrane helix</keyword>
<dbReference type="SMART" id="SM01079">
    <property type="entry name" value="CHASE"/>
    <property type="match status" value="1"/>
</dbReference>
<reference evidence="13 14" key="1">
    <citation type="submission" date="2019-08" db="EMBL/GenBank/DDBJ databases">
        <title>Archangium and Cystobacter genomes.</title>
        <authorList>
            <person name="Chen I.-C.K."/>
            <person name="Wielgoss S."/>
        </authorList>
    </citation>
    <scope>NUCLEOTIDE SEQUENCE [LARGE SCALE GENOMIC DNA]</scope>
    <source>
        <strain evidence="13 14">Cbm 6</strain>
    </source>
</reference>
<dbReference type="InterPro" id="IPR036097">
    <property type="entry name" value="HisK_dim/P_sf"/>
</dbReference>
<evidence type="ECO:0000256" key="9">
    <source>
        <dbReference type="SAM" id="Phobius"/>
    </source>
</evidence>
<dbReference type="CDD" id="cd00075">
    <property type="entry name" value="HATPase"/>
    <property type="match status" value="1"/>
</dbReference>
<dbReference type="SUPFAM" id="SSF55874">
    <property type="entry name" value="ATPase domain of HSP90 chaperone/DNA topoisomerase II/histidine kinase"/>
    <property type="match status" value="1"/>
</dbReference>
<feature type="domain" description="Response regulatory" evidence="11">
    <location>
        <begin position="622"/>
        <end position="738"/>
    </location>
</feature>
<dbReference type="InterPro" id="IPR036890">
    <property type="entry name" value="HATPase_C_sf"/>
</dbReference>
<keyword evidence="4 8" id="KW-0597">Phosphoprotein</keyword>
<dbReference type="SUPFAM" id="SSF47384">
    <property type="entry name" value="Homodimeric domain of signal transducing histidine kinase"/>
    <property type="match status" value="1"/>
</dbReference>
<sequence length="753" mass="83754">MSRSWATRRSSLGWSQDSWSLEGVPLRFSVTKLLRHPRLHRLPRHLVPVGVLALSLLLTVCVSLLLNANVRARDQARFNNLVQSTSDRILRRLDTYIALLQGTEGLFATQQEVSPDEFSAFVQLFELQTHYPGIQGLGFSQRLSDEHHSIVLLEPRDSRNQAAMGYDMYSEPNRREAMARARDTGQPALSAKVTLKQEIHERKQAGFLLYLPVYRGGQTPATVEARREALVGFVYSPFRADDLLNGIFGIEHKPRVSFQVYDGTAVAPEHLLHVSHDPEALAREPMFTTTKTLTVAGRSWTLTFASLPSFDETASEFVVVPSLVAGVLVSLAFFFLTRAQVRAREAAERSTDELRVALAERARVEVQLREADRRKDDFLAMLAHELRNPLAPVLTAVQLMERKLQSGLSTEREREVVERQVHHMRRLVDDLLDVSRVTRGKIHLQKRPVELVAAVGRAVESARPFAESREHTLRVELPRGPLWMEADPVRLEQVLSNLLHNAAKYSEPGGRITLTLAREAGEAVVRVADTGMGIPAEALPHLFEPFMQVARTLDQAQGGLGLGLTLVKRLVEMHGGRVEVASEGVGQGSVFSVRLPLLPAERIPAEPEEERLEQDVPEESRRVLVVDDNEDAAEMLGEVLEMDGHRVTVVHDGMAALECLDALQPEVVFLDIGLPGMDGYEVARRIRQRTTGAGLRLVAITGYGQASDRKRSREAGFDAHLVKPVELDAVRALVADLGRLPGQRECTFNVTSG</sequence>
<dbReference type="Pfam" id="PF00072">
    <property type="entry name" value="Response_reg"/>
    <property type="match status" value="1"/>
</dbReference>
<dbReference type="SMART" id="SM00387">
    <property type="entry name" value="HATPase_c"/>
    <property type="match status" value="1"/>
</dbReference>
<dbReference type="Proteomes" id="UP001611383">
    <property type="component" value="Chromosome"/>
</dbReference>
<keyword evidence="14" id="KW-1185">Reference proteome</keyword>
<comment type="catalytic activity">
    <reaction evidence="1">
        <text>ATP + protein L-histidine = ADP + protein N-phospho-L-histidine.</text>
        <dbReference type="EC" id="2.7.13.3"/>
    </reaction>
</comment>
<keyword evidence="5 9" id="KW-0812">Transmembrane</keyword>
<dbReference type="PRINTS" id="PR00344">
    <property type="entry name" value="BCTRLSENSOR"/>
</dbReference>
<comment type="subcellular location">
    <subcellularLocation>
        <location evidence="2">Membrane</location>
    </subcellularLocation>
</comment>
<dbReference type="PROSITE" id="PS50109">
    <property type="entry name" value="HIS_KIN"/>
    <property type="match status" value="1"/>
</dbReference>
<dbReference type="InterPro" id="IPR003594">
    <property type="entry name" value="HATPase_dom"/>
</dbReference>
<evidence type="ECO:0000256" key="6">
    <source>
        <dbReference type="ARBA" id="ARBA00022989"/>
    </source>
</evidence>
<dbReference type="SUPFAM" id="SSF52172">
    <property type="entry name" value="CheY-like"/>
    <property type="match status" value="1"/>
</dbReference>
<dbReference type="Pfam" id="PF02518">
    <property type="entry name" value="HATPase_c"/>
    <property type="match status" value="1"/>
</dbReference>
<evidence type="ECO:0000256" key="4">
    <source>
        <dbReference type="ARBA" id="ARBA00022553"/>
    </source>
</evidence>
<dbReference type="PANTHER" id="PTHR43547">
    <property type="entry name" value="TWO-COMPONENT HISTIDINE KINASE"/>
    <property type="match status" value="1"/>
</dbReference>
<evidence type="ECO:0000256" key="5">
    <source>
        <dbReference type="ARBA" id="ARBA00022692"/>
    </source>
</evidence>
<dbReference type="InterPro" id="IPR001789">
    <property type="entry name" value="Sig_transdc_resp-reg_receiver"/>
</dbReference>
<dbReference type="SMART" id="SM00388">
    <property type="entry name" value="HisKA"/>
    <property type="match status" value="1"/>
</dbReference>
<dbReference type="InterPro" id="IPR004358">
    <property type="entry name" value="Sig_transdc_His_kin-like_C"/>
</dbReference>
<dbReference type="PROSITE" id="PS50110">
    <property type="entry name" value="RESPONSE_REGULATORY"/>
    <property type="match status" value="1"/>
</dbReference>
<evidence type="ECO:0000256" key="2">
    <source>
        <dbReference type="ARBA" id="ARBA00004370"/>
    </source>
</evidence>
<keyword evidence="7 9" id="KW-0472">Membrane</keyword>
<feature type="domain" description="Histidine kinase" evidence="10">
    <location>
        <begin position="381"/>
        <end position="599"/>
    </location>
</feature>
<dbReference type="Gene3D" id="3.30.450.350">
    <property type="entry name" value="CHASE domain"/>
    <property type="match status" value="1"/>
</dbReference>
<evidence type="ECO:0000259" key="11">
    <source>
        <dbReference type="PROSITE" id="PS50110"/>
    </source>
</evidence>
<dbReference type="InterPro" id="IPR003661">
    <property type="entry name" value="HisK_dim/P_dom"/>
</dbReference>
<dbReference type="Pfam" id="PF00512">
    <property type="entry name" value="HisKA"/>
    <property type="match status" value="1"/>
</dbReference>
<gene>
    <name evidence="13" type="ORF">F0U60_04220</name>
</gene>
<evidence type="ECO:0000256" key="8">
    <source>
        <dbReference type="PROSITE-ProRule" id="PRU00169"/>
    </source>
</evidence>
<dbReference type="Gene3D" id="1.10.287.130">
    <property type="match status" value="1"/>
</dbReference>
<dbReference type="InterPro" id="IPR042240">
    <property type="entry name" value="CHASE_sf"/>
</dbReference>
<evidence type="ECO:0000259" key="12">
    <source>
        <dbReference type="PROSITE" id="PS50839"/>
    </source>
</evidence>
<dbReference type="Gene3D" id="3.30.565.10">
    <property type="entry name" value="Histidine kinase-like ATPase, C-terminal domain"/>
    <property type="match status" value="1"/>
</dbReference>
<evidence type="ECO:0000256" key="7">
    <source>
        <dbReference type="ARBA" id="ARBA00023136"/>
    </source>
</evidence>
<evidence type="ECO:0000256" key="3">
    <source>
        <dbReference type="ARBA" id="ARBA00012438"/>
    </source>
</evidence>
<dbReference type="EMBL" id="CP043494">
    <property type="protein sequence ID" value="WNG43389.1"/>
    <property type="molecule type" value="Genomic_DNA"/>
</dbReference>
<dbReference type="InterPro" id="IPR006189">
    <property type="entry name" value="CHASE_dom"/>
</dbReference>